<dbReference type="OMA" id="IMSTFRE"/>
<accession>A0A0D2KRT8</accession>
<dbReference type="Proteomes" id="UP000054270">
    <property type="component" value="Unassembled WGS sequence"/>
</dbReference>
<dbReference type="EMBL" id="KN817605">
    <property type="protein sequence ID" value="KJA17367.1"/>
    <property type="molecule type" value="Genomic_DNA"/>
</dbReference>
<name>A0A0D2KRT8_HYPSF</name>
<keyword evidence="2" id="KW-1185">Reference proteome</keyword>
<dbReference type="OrthoDB" id="2269034at2759"/>
<dbReference type="AlphaFoldDB" id="A0A0D2KRT8"/>
<protein>
    <recommendedName>
        <fullName evidence="3">F-box domain-containing protein</fullName>
    </recommendedName>
</protein>
<evidence type="ECO:0000313" key="1">
    <source>
        <dbReference type="EMBL" id="KJA17367.1"/>
    </source>
</evidence>
<proteinExistence type="predicted"/>
<evidence type="ECO:0000313" key="2">
    <source>
        <dbReference type="Proteomes" id="UP000054270"/>
    </source>
</evidence>
<organism evidence="1 2">
    <name type="scientific">Hypholoma sublateritium (strain FD-334 SS-4)</name>
    <dbReference type="NCBI Taxonomy" id="945553"/>
    <lineage>
        <taxon>Eukaryota</taxon>
        <taxon>Fungi</taxon>
        <taxon>Dikarya</taxon>
        <taxon>Basidiomycota</taxon>
        <taxon>Agaricomycotina</taxon>
        <taxon>Agaricomycetes</taxon>
        <taxon>Agaricomycetidae</taxon>
        <taxon>Agaricales</taxon>
        <taxon>Agaricineae</taxon>
        <taxon>Strophariaceae</taxon>
        <taxon>Hypholoma</taxon>
    </lineage>
</organism>
<reference evidence="2" key="1">
    <citation type="submission" date="2014-04" db="EMBL/GenBank/DDBJ databases">
        <title>Evolutionary Origins and Diversification of the Mycorrhizal Mutualists.</title>
        <authorList>
            <consortium name="DOE Joint Genome Institute"/>
            <consortium name="Mycorrhizal Genomics Consortium"/>
            <person name="Kohler A."/>
            <person name="Kuo A."/>
            <person name="Nagy L.G."/>
            <person name="Floudas D."/>
            <person name="Copeland A."/>
            <person name="Barry K.W."/>
            <person name="Cichocki N."/>
            <person name="Veneault-Fourrey C."/>
            <person name="LaButti K."/>
            <person name="Lindquist E.A."/>
            <person name="Lipzen A."/>
            <person name="Lundell T."/>
            <person name="Morin E."/>
            <person name="Murat C."/>
            <person name="Riley R."/>
            <person name="Ohm R."/>
            <person name="Sun H."/>
            <person name="Tunlid A."/>
            <person name="Henrissat B."/>
            <person name="Grigoriev I.V."/>
            <person name="Hibbett D.S."/>
            <person name="Martin F."/>
        </authorList>
    </citation>
    <scope>NUCLEOTIDE SEQUENCE [LARGE SCALE GENOMIC DNA]</scope>
    <source>
        <strain evidence="2">FD-334 SS-4</strain>
    </source>
</reference>
<sequence length="623" mass="69121">MLPHPCCICFAQRNRSSSTPIYIPKSRLAKAQQIAAIDAEVLQTENAIVALVKRRASLKRKRNAFSPAVNLPPELLSLIFEFACLPRHADDDLPLDVSNSIYVPGSANLGVTIGPGAVTPFFLGSVCMSWRNISRGTSQLWKSVIVALSSRHANAQAILLRRWLAHAGSRPLSIKVIEDDANDDEETDEWGIDTTSPAVIHVLAEHAPRWHTVDIFLPAAWKTALTRVAKNLPLLTRLTLRTAESSPSLARVTVFAGAPALREVTLVGYGVANVDLPWVQLTQLEAECFSAFEAYETLRRCSAMRRCLLEQRYRGVVPFTPHPFTHSMLETLELVVDSAVGLGALLGALTLPSLRRFVLALPEDCEEPMLKWVTPLLRRSACRLERLHLVGETPKEHELVECLRLVPTLRTLLLLNPKAETGGKLTEYFLDSMNAAEENREEGGTHVSYALDRVRWQERTGDWEAHFDGNADASMDPAAESGQEREQMEGPLVPNLESLIYQGPVAFNPHALVEFLLTKWYGSPSLPPSAPTSPSETLSPCLRSMSIADNCDTPEYRNSYFDGDGGDYAARSKRILQTTARLRSVIFTTPTRIRFEGADAQIVRKLQRNGMHLQFLSDPHSDL</sequence>
<dbReference type="STRING" id="945553.A0A0D2KRT8"/>
<evidence type="ECO:0008006" key="3">
    <source>
        <dbReference type="Google" id="ProtNLM"/>
    </source>
</evidence>
<gene>
    <name evidence="1" type="ORF">HYPSUDRAFT_1024968</name>
</gene>